<evidence type="ECO:0000313" key="3">
    <source>
        <dbReference type="EMBL" id="KEO89492.1"/>
    </source>
</evidence>
<dbReference type="InterPro" id="IPR004045">
    <property type="entry name" value="Glutathione_S-Trfase_N"/>
</dbReference>
<dbReference type="PROSITE" id="PS50405">
    <property type="entry name" value="GST_CTER"/>
    <property type="match status" value="1"/>
</dbReference>
<dbReference type="CDD" id="cd03056">
    <property type="entry name" value="GST_N_4"/>
    <property type="match status" value="1"/>
</dbReference>
<gene>
    <name evidence="3" type="ORF">EH31_12665</name>
</gene>
<dbReference type="Pfam" id="PF13409">
    <property type="entry name" value="GST_N_2"/>
    <property type="match status" value="1"/>
</dbReference>
<organism evidence="3 4">
    <name type="scientific">Erythrobacter longus</name>
    <dbReference type="NCBI Taxonomy" id="1044"/>
    <lineage>
        <taxon>Bacteria</taxon>
        <taxon>Pseudomonadati</taxon>
        <taxon>Pseudomonadota</taxon>
        <taxon>Alphaproteobacteria</taxon>
        <taxon>Sphingomonadales</taxon>
        <taxon>Erythrobacteraceae</taxon>
        <taxon>Erythrobacter/Porphyrobacter group</taxon>
        <taxon>Erythrobacter</taxon>
    </lineage>
</organism>
<dbReference type="InterPro" id="IPR010987">
    <property type="entry name" value="Glutathione-S-Trfase_C-like"/>
</dbReference>
<dbReference type="Gene3D" id="3.40.30.10">
    <property type="entry name" value="Glutaredoxin"/>
    <property type="match status" value="1"/>
</dbReference>
<evidence type="ECO:0000259" key="1">
    <source>
        <dbReference type="PROSITE" id="PS50404"/>
    </source>
</evidence>
<dbReference type="SFLD" id="SFLDS00019">
    <property type="entry name" value="Glutathione_Transferase_(cytos"/>
    <property type="match status" value="1"/>
</dbReference>
<dbReference type="Pfam" id="PF00043">
    <property type="entry name" value="GST_C"/>
    <property type="match status" value="1"/>
</dbReference>
<protein>
    <recommendedName>
        <fullName evidence="5">Glutathione S-transferase</fullName>
    </recommendedName>
</protein>
<sequence length="320" mass="36101">MSYPVLQITGDYAYVEIRKGRGAVRWEDMDLVYRGSASRGDEWKGTEGEKLWGRHCLWPTDPNSTLSQPYDISSRAGLAVGQPRLLRFPTRVGSFRSFAAFETLADEMQEENLPRLLLHEDPKSGNCYKIKLTAALLGLPLETRQYDILNGETRNADFLQNVNANGRIPVLQVGEGDSARFLPESNAACWYLASGSQLIPEDRFAHADMLRWMFFEQYQHEPNVATLRFWLRFVGEDALSDDQRALIPVKRAAGEAVLQLMDDEFAHRPFLCGEKVTLADIALFAYSHLADEAGFDLGALPHLSSWIDRVKALPRFAAMD</sequence>
<keyword evidence="4" id="KW-1185">Reference proteome</keyword>
<feature type="domain" description="GST C-terminal" evidence="2">
    <location>
        <begin position="202"/>
        <end position="320"/>
    </location>
</feature>
<dbReference type="Proteomes" id="UP000027647">
    <property type="component" value="Unassembled WGS sequence"/>
</dbReference>
<name>A0A074MV51_ERYLO</name>
<evidence type="ECO:0000259" key="2">
    <source>
        <dbReference type="PROSITE" id="PS50405"/>
    </source>
</evidence>
<dbReference type="SUPFAM" id="SSF47616">
    <property type="entry name" value="GST C-terminal domain-like"/>
    <property type="match status" value="1"/>
</dbReference>
<dbReference type="InterPro" id="IPR036282">
    <property type="entry name" value="Glutathione-S-Trfase_C_sf"/>
</dbReference>
<dbReference type="EMBL" id="JMIW01000005">
    <property type="protein sequence ID" value="KEO89492.1"/>
    <property type="molecule type" value="Genomic_DNA"/>
</dbReference>
<evidence type="ECO:0008006" key="5">
    <source>
        <dbReference type="Google" id="ProtNLM"/>
    </source>
</evidence>
<dbReference type="PANTHER" id="PTHR44051">
    <property type="entry name" value="GLUTATHIONE S-TRANSFERASE-RELATED"/>
    <property type="match status" value="1"/>
</dbReference>
<comment type="caution">
    <text evidence="3">The sequence shown here is derived from an EMBL/GenBank/DDBJ whole genome shotgun (WGS) entry which is preliminary data.</text>
</comment>
<dbReference type="RefSeq" id="WP_338390484.1">
    <property type="nucleotide sequence ID" value="NZ_JMIW01000005.1"/>
</dbReference>
<evidence type="ECO:0000313" key="4">
    <source>
        <dbReference type="Proteomes" id="UP000027647"/>
    </source>
</evidence>
<dbReference type="PANTHER" id="PTHR44051:SF2">
    <property type="entry name" value="HYPOTHETICAL GLUTATHIONE S-TRANSFERASE LIKE PROTEIN"/>
    <property type="match status" value="1"/>
</dbReference>
<dbReference type="InterPro" id="IPR036249">
    <property type="entry name" value="Thioredoxin-like_sf"/>
</dbReference>
<dbReference type="eggNOG" id="COG0625">
    <property type="taxonomic scope" value="Bacteria"/>
</dbReference>
<feature type="domain" description="GST N-terminal" evidence="1">
    <location>
        <begin position="114"/>
        <end position="200"/>
    </location>
</feature>
<dbReference type="PROSITE" id="PS50404">
    <property type="entry name" value="GST_NTER"/>
    <property type="match status" value="1"/>
</dbReference>
<dbReference type="AlphaFoldDB" id="A0A074MV51"/>
<dbReference type="STRING" id="1044.EH31_12665"/>
<proteinExistence type="predicted"/>
<reference evidence="3 4" key="1">
    <citation type="submission" date="2014-04" db="EMBL/GenBank/DDBJ databases">
        <title>A comprehensive comparison of genomes of Erythrobacter spp. strains.</title>
        <authorList>
            <person name="Zheng Q."/>
        </authorList>
    </citation>
    <scope>NUCLEOTIDE SEQUENCE [LARGE SCALE GENOMIC DNA]</scope>
    <source>
        <strain evidence="3 4">DSM 6997</strain>
    </source>
</reference>
<dbReference type="InterPro" id="IPR004046">
    <property type="entry name" value="GST_C"/>
</dbReference>
<dbReference type="Gene3D" id="1.20.1050.10">
    <property type="match status" value="1"/>
</dbReference>
<dbReference type="SUPFAM" id="SSF52833">
    <property type="entry name" value="Thioredoxin-like"/>
    <property type="match status" value="1"/>
</dbReference>
<accession>A0A074MV51</accession>
<dbReference type="SFLD" id="SFLDG00358">
    <property type="entry name" value="Main_(cytGST)"/>
    <property type="match status" value="1"/>
</dbReference>
<dbReference type="InterPro" id="IPR040079">
    <property type="entry name" value="Glutathione_S-Trfase"/>
</dbReference>